<gene>
    <name evidence="9" type="primary">recJ</name>
    <name evidence="9" type="ORF">CTM72_10285</name>
</gene>
<dbReference type="GO" id="GO:0003676">
    <property type="term" value="F:nucleic acid binding"/>
    <property type="evidence" value="ECO:0007669"/>
    <property type="project" value="InterPro"/>
</dbReference>
<dbReference type="Gene3D" id="3.90.1640.30">
    <property type="match status" value="1"/>
</dbReference>
<dbReference type="PANTHER" id="PTHR30255:SF2">
    <property type="entry name" value="SINGLE-STRANDED-DNA-SPECIFIC EXONUCLEASE RECJ"/>
    <property type="match status" value="1"/>
</dbReference>
<dbReference type="Pfam" id="PF02272">
    <property type="entry name" value="DHHA1"/>
    <property type="match status" value="1"/>
</dbReference>
<dbReference type="Proteomes" id="UP000230056">
    <property type="component" value="Chromosome"/>
</dbReference>
<evidence type="ECO:0000256" key="3">
    <source>
        <dbReference type="ARBA" id="ARBA00022722"/>
    </source>
</evidence>
<dbReference type="EMBL" id="CP024699">
    <property type="protein sequence ID" value="ATV60063.1"/>
    <property type="molecule type" value="Genomic_DNA"/>
</dbReference>
<keyword evidence="4" id="KW-0378">Hydrolase</keyword>
<accession>A0A2D3NXC0</accession>
<dbReference type="GO" id="GO:0006310">
    <property type="term" value="P:DNA recombination"/>
    <property type="evidence" value="ECO:0007669"/>
    <property type="project" value="InterPro"/>
</dbReference>
<feature type="domain" description="DDH" evidence="6">
    <location>
        <begin position="72"/>
        <end position="220"/>
    </location>
</feature>
<protein>
    <recommendedName>
        <fullName evidence="2">Single-stranded-DNA-specific exonuclease RecJ</fullName>
    </recommendedName>
</protein>
<dbReference type="InterPro" id="IPR051673">
    <property type="entry name" value="SSDNA_exonuclease_RecJ"/>
</dbReference>
<dbReference type="GO" id="GO:0006281">
    <property type="term" value="P:DNA repair"/>
    <property type="evidence" value="ECO:0007669"/>
    <property type="project" value="InterPro"/>
</dbReference>
<dbReference type="InterPro" id="IPR001667">
    <property type="entry name" value="DDH_dom"/>
</dbReference>
<dbReference type="Gene3D" id="3.10.310.30">
    <property type="match status" value="1"/>
</dbReference>
<dbReference type="PANTHER" id="PTHR30255">
    <property type="entry name" value="SINGLE-STRANDED-DNA-SPECIFIC EXONUCLEASE RECJ"/>
    <property type="match status" value="1"/>
</dbReference>
<evidence type="ECO:0000313" key="10">
    <source>
        <dbReference type="Proteomes" id="UP000230056"/>
    </source>
</evidence>
<evidence type="ECO:0000259" key="6">
    <source>
        <dbReference type="Pfam" id="PF01368"/>
    </source>
</evidence>
<sequence>MKKNTKWILENKINYERIFENKGEKKLDFVIESLIENRNLSLDTNFDFNPFDLKDIDIAVKRIFEAIENNEKIYIYGDYDVDGITSVSLLYLALSELGGNIDYYIPLRDEGYGLNKDAIQSLKEEEANLVISVDCGINSIEEINFANELGLDFIITDHHEIIGDLPKAFAVINPKREENIYSYKYLAGVGTAFMLVYALYSKLDRINDLEKFLDIVAIGTVADIVPLTSDNRKFVKRGLKLLNNTKWIGIKQLLRKVFPEDWDTREYCSYDVGYLIAPIFNAAGRLEDAKQAVSLFIEEDGFECLTIIEQLLENNNERKNIQKKILEASIAEIEKKQLYNKNLILVANKSFHHGVIGIVASKILDKYYKPSIIMEIKESEGVATASCRSIDGINIVECLNSVSDILVKYGGHSGAAGFTIKIENIEEFYQRVDKYIGENFPKELFVKTIKIENILAPYKVNYEFLRELEILEPYGAKNHTPIFAFKNCEYENLRFTRNSTEHLMLDIKKDNYYFKNCIFFGGGDYYDIIANSKKIDVAFKLKLETFKDRYMCKLQLEDVKNSMENTDFNDNYLELNGRDISFPIRTVVYPKRPDIDNPLNLVFNDYGLAITKDRTIIENIDVNLANILKILKNEFNYNFSVEIEKKYLKTENINLHLKIDIDRDIILKTFPVKDALIFQEIKKELISDFDYNSIQKKVLASIFKDKKATLAVMEKGRGIRTIIETIKKYYLYKGKTISINDSSKKADFYIFTFDFENEVNLENIMQTLEKINSNNILIISNKEFELPKFNIIKDEYTIAKNIEYITYDEIDKIKKSDNFYYPFLTDEEKMKILALLNKEEKIFSTKEIIIHF</sequence>
<dbReference type="SUPFAM" id="SSF64182">
    <property type="entry name" value="DHH phosphoesterases"/>
    <property type="match status" value="1"/>
</dbReference>
<proteinExistence type="inferred from homology"/>
<dbReference type="InterPro" id="IPR038763">
    <property type="entry name" value="DHH_sf"/>
</dbReference>
<evidence type="ECO:0000259" key="7">
    <source>
        <dbReference type="Pfam" id="PF02272"/>
    </source>
</evidence>
<evidence type="ECO:0000256" key="2">
    <source>
        <dbReference type="ARBA" id="ARBA00019841"/>
    </source>
</evidence>
<evidence type="ECO:0000256" key="4">
    <source>
        <dbReference type="ARBA" id="ARBA00022801"/>
    </source>
</evidence>
<feature type="domain" description="DHHA1" evidence="7">
    <location>
        <begin position="344"/>
        <end position="437"/>
    </location>
</feature>
<evidence type="ECO:0000256" key="5">
    <source>
        <dbReference type="ARBA" id="ARBA00022839"/>
    </source>
</evidence>
<evidence type="ECO:0000256" key="1">
    <source>
        <dbReference type="ARBA" id="ARBA00005915"/>
    </source>
</evidence>
<dbReference type="InterPro" id="IPR041122">
    <property type="entry name" value="RecJ_OB"/>
</dbReference>
<dbReference type="InterPro" id="IPR004610">
    <property type="entry name" value="RecJ"/>
</dbReference>
<dbReference type="AlphaFoldDB" id="A0A2D3NXC0"/>
<dbReference type="Pfam" id="PF01368">
    <property type="entry name" value="DHH"/>
    <property type="match status" value="1"/>
</dbReference>
<evidence type="ECO:0000259" key="8">
    <source>
        <dbReference type="Pfam" id="PF17768"/>
    </source>
</evidence>
<dbReference type="Pfam" id="PF17768">
    <property type="entry name" value="RecJ_OB"/>
    <property type="match status" value="1"/>
</dbReference>
<name>A0A2D3NXC0_9FUSO</name>
<dbReference type="RefSeq" id="WP_100025340.1">
    <property type="nucleotide sequence ID" value="NZ_CP024699.1"/>
</dbReference>
<keyword evidence="5 9" id="KW-0269">Exonuclease</keyword>
<dbReference type="NCBIfam" id="TIGR00644">
    <property type="entry name" value="recJ"/>
    <property type="match status" value="1"/>
</dbReference>
<reference evidence="9 10" key="1">
    <citation type="submission" date="2017-11" db="EMBL/GenBank/DDBJ databases">
        <title>Genome sequencing of Fusobacterium periodonticum KCOM 1261.</title>
        <authorList>
            <person name="Kook J.-K."/>
            <person name="Park S.-N."/>
            <person name="Lim Y.K."/>
        </authorList>
    </citation>
    <scope>NUCLEOTIDE SEQUENCE [LARGE SCALE GENOMIC DNA]</scope>
    <source>
        <strain evidence="9 10">KCOM 1261</strain>
    </source>
</reference>
<keyword evidence="3" id="KW-0540">Nuclease</keyword>
<organism evidence="9 10">
    <name type="scientific">Fusobacterium pseudoperiodonticum</name>
    <dbReference type="NCBI Taxonomy" id="2663009"/>
    <lineage>
        <taxon>Bacteria</taxon>
        <taxon>Fusobacteriati</taxon>
        <taxon>Fusobacteriota</taxon>
        <taxon>Fusobacteriia</taxon>
        <taxon>Fusobacteriales</taxon>
        <taxon>Fusobacteriaceae</taxon>
        <taxon>Fusobacterium</taxon>
    </lineage>
</organism>
<evidence type="ECO:0000313" key="9">
    <source>
        <dbReference type="EMBL" id="ATV60063.1"/>
    </source>
</evidence>
<dbReference type="GO" id="GO:0008409">
    <property type="term" value="F:5'-3' exonuclease activity"/>
    <property type="evidence" value="ECO:0007669"/>
    <property type="project" value="InterPro"/>
</dbReference>
<comment type="similarity">
    <text evidence="1">Belongs to the RecJ family.</text>
</comment>
<feature type="domain" description="RecJ OB" evidence="8">
    <location>
        <begin position="454"/>
        <end position="558"/>
    </location>
</feature>
<dbReference type="InterPro" id="IPR003156">
    <property type="entry name" value="DHHA1_dom"/>
</dbReference>